<keyword evidence="2" id="KW-1185">Reference proteome</keyword>
<gene>
    <name evidence="1" type="ORF">G6048_00300</name>
</gene>
<dbReference type="EMBL" id="JAAKZX010000001">
    <property type="protein sequence ID" value="NGO40658.1"/>
    <property type="molecule type" value="Genomic_DNA"/>
</dbReference>
<dbReference type="RefSeq" id="WP_165337344.1">
    <property type="nucleotide sequence ID" value="NZ_JAAKZX010000001.1"/>
</dbReference>
<comment type="caution">
    <text evidence="1">The sequence shown here is derived from an EMBL/GenBank/DDBJ whole genome shotgun (WGS) entry which is preliminary data.</text>
</comment>
<accession>A0ABX0DK19</accession>
<organism evidence="1 2">
    <name type="scientific">Streptomyces ureilyticus</name>
    <dbReference type="NCBI Taxonomy" id="1775131"/>
    <lineage>
        <taxon>Bacteria</taxon>
        <taxon>Bacillati</taxon>
        <taxon>Actinomycetota</taxon>
        <taxon>Actinomycetes</taxon>
        <taxon>Kitasatosporales</taxon>
        <taxon>Streptomycetaceae</taxon>
        <taxon>Streptomyces</taxon>
    </lineage>
</organism>
<dbReference type="Gene3D" id="1.25.40.10">
    <property type="entry name" value="Tetratricopeptide repeat domain"/>
    <property type="match status" value="1"/>
</dbReference>
<protein>
    <submittedName>
        <fullName evidence="1">Transcriptional regulator</fullName>
    </submittedName>
</protein>
<evidence type="ECO:0000313" key="2">
    <source>
        <dbReference type="Proteomes" id="UP001518140"/>
    </source>
</evidence>
<reference evidence="1 2" key="1">
    <citation type="submission" date="2020-02" db="EMBL/GenBank/DDBJ databases">
        <title>Whole-genome analyses of novel actinobacteria.</title>
        <authorList>
            <person name="Sahin N."/>
            <person name="Tokatli A."/>
        </authorList>
    </citation>
    <scope>NUCLEOTIDE SEQUENCE [LARGE SCALE GENOMIC DNA]</scope>
    <source>
        <strain evidence="1 2">YC419</strain>
    </source>
</reference>
<dbReference type="Proteomes" id="UP001518140">
    <property type="component" value="Unassembled WGS sequence"/>
</dbReference>
<proteinExistence type="predicted"/>
<name>A0ABX0DK19_9ACTN</name>
<dbReference type="SUPFAM" id="SSF48452">
    <property type="entry name" value="TPR-like"/>
    <property type="match status" value="1"/>
</dbReference>
<sequence>MEIDGHPLTYLLHLNGWSATKYLTRLDGEHRRLGYGRIATKDRKRVTRWTRYGITPEMPAQLAMAALHGIPAEEITARPWPEWLKLACIRERQLLDAAWNPQTTIELLDRVAATGGPMERRGFLVVTGIAPLLAGAAAAEPATARTQGRRIGRQTPALFDKSLAILRRQDDQLGSGQVHASARAQLRLITTTLKTRTCTEETTRQLYGAAAEASRICAWTAYDSGYHALAEEYYLVALRAASSSHDPVVTANTLAFWAIMRYSTGDPRGAADLVHGALGQALRIDSPRMAAMLHARLARAHAHAGDSRASARAQNAALDAYDRARDRSPEEDPDCVYWVNLGELRMLAGSCALNLGRPGEALTQFTDAEDGRRSADVYREDDFPRGAAIYLAREAEARIALDDLDGAVDTAHRAVDHMGGVTSARGTSTLDNLRSKLAARKDVPLVRDFLESTA</sequence>
<dbReference type="InterPro" id="IPR011990">
    <property type="entry name" value="TPR-like_helical_dom_sf"/>
</dbReference>
<evidence type="ECO:0000313" key="1">
    <source>
        <dbReference type="EMBL" id="NGO40658.1"/>
    </source>
</evidence>